<keyword evidence="2" id="KW-1185">Reference proteome</keyword>
<name>A0A238ZMG9_9PROT</name>
<dbReference type="RefSeq" id="WP_089375480.1">
    <property type="nucleotide sequence ID" value="NZ_FZOA01000005.1"/>
</dbReference>
<gene>
    <name evidence="1" type="ORF">SAMN05192560_1371</name>
</gene>
<dbReference type="OrthoDB" id="8532324at2"/>
<evidence type="ECO:0000313" key="2">
    <source>
        <dbReference type="Proteomes" id="UP000198305"/>
    </source>
</evidence>
<evidence type="ECO:0000313" key="1">
    <source>
        <dbReference type="EMBL" id="SNR84530.1"/>
    </source>
</evidence>
<protein>
    <submittedName>
        <fullName evidence="1">Uncharacterized protein</fullName>
    </submittedName>
</protein>
<sequence>MLKLAAFSTSAPSIRHKLRAGLGIVGMCALAAHAAGFEPLPASGVKLENGDSAYMLCNASGKFDPASRYGIPSKPTPDSHNTCALFTANGIVAPLPSFTLVRHASRQVVMNHALTGNTDKKVASVTDLVWRNAEAGECIFGTQVLTLSSADADYNTQTPGKQFLRVTDIARGGFAGQDIAVAYAVHASKADPIYRVGRSFTSVQYYKRSGYQRQPLIESAFTGAINGVETAKSALPAAAQQSAALNDNWVDFTTLVGLPKRPASPMTYIKTRCEQDAIVELDDAIRLRQTAAPFIELSVPGFALPGATLDVTSQP</sequence>
<accession>A0A238ZMG9</accession>
<proteinExistence type="predicted"/>
<dbReference type="AlphaFoldDB" id="A0A238ZMG9"/>
<reference evidence="2" key="1">
    <citation type="submission" date="2017-06" db="EMBL/GenBank/DDBJ databases">
        <authorList>
            <person name="Varghese N."/>
            <person name="Submissions S."/>
        </authorList>
    </citation>
    <scope>NUCLEOTIDE SEQUENCE [LARGE SCALE GENOMIC DNA]</scope>
    <source>
        <strain evidence="2">Ca-68</strain>
    </source>
</reference>
<dbReference type="EMBL" id="FZOA01000005">
    <property type="protein sequence ID" value="SNR84530.1"/>
    <property type="molecule type" value="Genomic_DNA"/>
</dbReference>
<organism evidence="1 2">
    <name type="scientific">Methylobacillus rhizosphaerae</name>
    <dbReference type="NCBI Taxonomy" id="551994"/>
    <lineage>
        <taxon>Bacteria</taxon>
        <taxon>Pseudomonadati</taxon>
        <taxon>Pseudomonadota</taxon>
        <taxon>Betaproteobacteria</taxon>
        <taxon>Nitrosomonadales</taxon>
        <taxon>Methylophilaceae</taxon>
        <taxon>Methylobacillus</taxon>
    </lineage>
</organism>
<dbReference type="Proteomes" id="UP000198305">
    <property type="component" value="Unassembled WGS sequence"/>
</dbReference>